<keyword evidence="2" id="KW-1185">Reference proteome</keyword>
<accession>A0A7J6MS25</accession>
<protein>
    <submittedName>
        <fullName evidence="1">Uncharacterized protein</fullName>
    </submittedName>
</protein>
<dbReference type="EMBL" id="JAAPAO010000068">
    <property type="protein sequence ID" value="KAF4674186.1"/>
    <property type="molecule type" value="Genomic_DNA"/>
</dbReference>
<gene>
    <name evidence="1" type="ORF">FOL47_009592</name>
</gene>
<organism evidence="1 2">
    <name type="scientific">Perkinsus chesapeaki</name>
    <name type="common">Clam parasite</name>
    <name type="synonym">Perkinsus andrewsi</name>
    <dbReference type="NCBI Taxonomy" id="330153"/>
    <lineage>
        <taxon>Eukaryota</taxon>
        <taxon>Sar</taxon>
        <taxon>Alveolata</taxon>
        <taxon>Perkinsozoa</taxon>
        <taxon>Perkinsea</taxon>
        <taxon>Perkinsida</taxon>
        <taxon>Perkinsidae</taxon>
        <taxon>Perkinsus</taxon>
    </lineage>
</organism>
<dbReference type="AlphaFoldDB" id="A0A7J6MS25"/>
<proteinExistence type="predicted"/>
<name>A0A7J6MS25_PERCH</name>
<dbReference type="Proteomes" id="UP000591131">
    <property type="component" value="Unassembled WGS sequence"/>
</dbReference>
<reference evidence="1 2" key="1">
    <citation type="submission" date="2020-04" db="EMBL/GenBank/DDBJ databases">
        <title>Perkinsus chesapeaki whole genome sequence.</title>
        <authorList>
            <person name="Bogema D.R."/>
        </authorList>
    </citation>
    <scope>NUCLEOTIDE SEQUENCE [LARGE SCALE GENOMIC DNA]</scope>
    <source>
        <strain evidence="1">ATCC PRA-425</strain>
    </source>
</reference>
<evidence type="ECO:0000313" key="1">
    <source>
        <dbReference type="EMBL" id="KAF4674186.1"/>
    </source>
</evidence>
<evidence type="ECO:0000313" key="2">
    <source>
        <dbReference type="Proteomes" id="UP000591131"/>
    </source>
</evidence>
<sequence length="369" mass="41123">MRLPPHVMALELRLFHKMLEKAAGNGPPPDMLHEFAPHLGKRELTLDCPREEILVSPSPSFVFVMNEELLGVYPTGNGLHIKKPFKGVEQVMVLKPGFKGEAVYYYDSKNNHLFILHDDMRKLHQYDLSAEPEAISSIDVHGLHKDCDGLTGRKPQMICTDEFFFILDTSDRLFCVDRADVGSYAQARSIWCAEGDGLSECCLSLHGSDALGVTLLGFASDYRWTRIRFELKYRKDPLYFRAVSDEMAPATDVDVAHRVLHIFPLSSDLIVATMLSLGGTRVGLNLHFIDSSLKVLGPASGAFDGYYNKTKQVVCGGNDIIYSLAVGDTAAQLTRARDYPGFAGNNGCPNKRQRQASSCKITTYYVYKD</sequence>
<comment type="caution">
    <text evidence="1">The sequence shown here is derived from an EMBL/GenBank/DDBJ whole genome shotgun (WGS) entry which is preliminary data.</text>
</comment>